<dbReference type="AlphaFoldDB" id="A0A2S2FCL4"/>
<feature type="domain" description="PAC" evidence="2">
    <location>
        <begin position="223"/>
        <end position="276"/>
    </location>
</feature>
<dbReference type="InterPro" id="IPR043128">
    <property type="entry name" value="Rev_trsase/Diguanyl_cyclase"/>
</dbReference>
<dbReference type="SMART" id="SM00052">
    <property type="entry name" value="EAL"/>
    <property type="match status" value="1"/>
</dbReference>
<dbReference type="KEGG" id="adv:DJ533_09115"/>
<dbReference type="PROSITE" id="PS50887">
    <property type="entry name" value="GGDEF"/>
    <property type="match status" value="1"/>
</dbReference>
<protein>
    <submittedName>
        <fullName evidence="5">EAL domain-containing protein</fullName>
    </submittedName>
</protein>
<dbReference type="PROSITE" id="PS50883">
    <property type="entry name" value="EAL"/>
    <property type="match status" value="1"/>
</dbReference>
<evidence type="ECO:0000259" key="4">
    <source>
        <dbReference type="PROSITE" id="PS50887"/>
    </source>
</evidence>
<name>A0A2S2FCL4_9GAMM</name>
<dbReference type="OrthoDB" id="9804951at2"/>
<evidence type="ECO:0000313" key="6">
    <source>
        <dbReference type="Proteomes" id="UP000245977"/>
    </source>
</evidence>
<dbReference type="SUPFAM" id="SSF55785">
    <property type="entry name" value="PYP-like sensor domain (PAS domain)"/>
    <property type="match status" value="2"/>
</dbReference>
<dbReference type="CDD" id="cd01948">
    <property type="entry name" value="EAL"/>
    <property type="match status" value="1"/>
</dbReference>
<dbReference type="Pfam" id="PF00990">
    <property type="entry name" value="GGDEF"/>
    <property type="match status" value="1"/>
</dbReference>
<dbReference type="SUPFAM" id="SSF55073">
    <property type="entry name" value="Nucleotide cyclase"/>
    <property type="match status" value="1"/>
</dbReference>
<dbReference type="Gene3D" id="3.20.20.450">
    <property type="entry name" value="EAL domain"/>
    <property type="match status" value="1"/>
</dbReference>
<evidence type="ECO:0000259" key="3">
    <source>
        <dbReference type="PROSITE" id="PS50883"/>
    </source>
</evidence>
<dbReference type="InterPro" id="IPR052155">
    <property type="entry name" value="Biofilm_reg_signaling"/>
</dbReference>
<dbReference type="CDD" id="cd01949">
    <property type="entry name" value="GGDEF"/>
    <property type="match status" value="1"/>
</dbReference>
<feature type="domain" description="GGDEF" evidence="4">
    <location>
        <begin position="308"/>
        <end position="441"/>
    </location>
</feature>
<feature type="region of interest" description="Disordered" evidence="1">
    <location>
        <begin position="1"/>
        <end position="23"/>
    </location>
</feature>
<reference evidence="5" key="1">
    <citation type="submission" date="2019-08" db="EMBL/GenBank/DDBJ databases">
        <title>The complete genome of Acinetobacter defluvii strain WCHAD010030.</title>
        <authorList>
            <person name="Hu Y."/>
            <person name="Qin J."/>
            <person name="Feng Y."/>
            <person name="Zong Z."/>
        </authorList>
    </citation>
    <scope>NUCLEOTIDE SEQUENCE</scope>
    <source>
        <strain evidence="5">WCHA30</strain>
    </source>
</reference>
<dbReference type="SUPFAM" id="SSF141868">
    <property type="entry name" value="EAL domain-like"/>
    <property type="match status" value="1"/>
</dbReference>
<dbReference type="Pfam" id="PF08448">
    <property type="entry name" value="PAS_4"/>
    <property type="match status" value="1"/>
</dbReference>
<dbReference type="NCBIfam" id="TIGR00254">
    <property type="entry name" value="GGDEF"/>
    <property type="match status" value="1"/>
</dbReference>
<dbReference type="STRING" id="1871111.GCA_001704615_00256"/>
<dbReference type="Pfam" id="PF00563">
    <property type="entry name" value="EAL"/>
    <property type="match status" value="1"/>
</dbReference>
<evidence type="ECO:0000313" key="5">
    <source>
        <dbReference type="EMBL" id="AWL28716.1"/>
    </source>
</evidence>
<dbReference type="InterPro" id="IPR035919">
    <property type="entry name" value="EAL_sf"/>
</dbReference>
<sequence>MAMLDLPYDSQKNQTDASQAAKPVVKTGISDDVKQSLDLLPHLIWIQRGDASYCNSSLKDYIGAESQFIPYCDLLKCIHQKDAEHLYNLWNIAQKTGQNFEKECRICDVNGDFQWLLLIAKSHILNTEQFDWTVTCTNIHERAVLLRETTESLRAHTDMLDVSVDCIKIVRPNGTVSHMNRSGCIALLGQEKVKKFDMEWLSLLPPEVRDKGQIAITSAAKGKNARFAGMSGEGEGRQYWDNILTPVVNEEGETTSILCVSRDITLQRIAENKLRISSERDELTGLMNRRLFKQQLKKSLLKAKNNKHMLGLMLIDLDHFKHINDTLGHPAGDHLLRILSKRLSHSCDENTYVARLGGDEFAVVVNHVEDIEHFKQAAQKVLKQLDRPITYTGKLINGGMSIGCAIYPNDAKESSNLLKFADTALNNLKEGGRGGVRFFNQEMLDITIQKAKQLEIARQIVRENSIEPHYQPKVNLETGKIIGFEALLRWRDLQNNIQLPSTVAEAFNDYELATKIAETMHGKIFDDIALWIQQGLAVVPVSINASPVEFMRDNYAEILLKRLEQYQIPHHLVEIEITEHILAERGYIYVARALNKLKQEGVRIALDDFGTGHSSLTHLHDYPVDTLKIDCGFVHRMNSELPIHAIVQGISQLGPILSLDIIAEGIETEEQLESLKQVGCSLGQGFLFSRAIDASHVAEMLSKNHLDI</sequence>
<dbReference type="InterPro" id="IPR035965">
    <property type="entry name" value="PAS-like_dom_sf"/>
</dbReference>
<organism evidence="5 6">
    <name type="scientific">Acinetobacter defluvii</name>
    <dbReference type="NCBI Taxonomy" id="1871111"/>
    <lineage>
        <taxon>Bacteria</taxon>
        <taxon>Pseudomonadati</taxon>
        <taxon>Pseudomonadota</taxon>
        <taxon>Gammaproteobacteria</taxon>
        <taxon>Moraxellales</taxon>
        <taxon>Moraxellaceae</taxon>
        <taxon>Acinetobacter</taxon>
    </lineage>
</organism>
<keyword evidence="6" id="KW-1185">Reference proteome</keyword>
<gene>
    <name evidence="5" type="ORF">DJ533_09115</name>
</gene>
<evidence type="ECO:0000259" key="2">
    <source>
        <dbReference type="PROSITE" id="PS50113"/>
    </source>
</evidence>
<dbReference type="InterPro" id="IPR000160">
    <property type="entry name" value="GGDEF_dom"/>
</dbReference>
<dbReference type="SMART" id="SM00267">
    <property type="entry name" value="GGDEF"/>
    <property type="match status" value="1"/>
</dbReference>
<dbReference type="InterPro" id="IPR000700">
    <property type="entry name" value="PAS-assoc_C"/>
</dbReference>
<dbReference type="RefSeq" id="WP_065992275.1">
    <property type="nucleotide sequence ID" value="NZ_CP029397.2"/>
</dbReference>
<dbReference type="Proteomes" id="UP000245977">
    <property type="component" value="Chromosome"/>
</dbReference>
<dbReference type="Gene3D" id="3.30.450.20">
    <property type="entry name" value="PAS domain"/>
    <property type="match status" value="2"/>
</dbReference>
<dbReference type="PROSITE" id="PS50113">
    <property type="entry name" value="PAC"/>
    <property type="match status" value="1"/>
</dbReference>
<evidence type="ECO:0000256" key="1">
    <source>
        <dbReference type="SAM" id="MobiDB-lite"/>
    </source>
</evidence>
<dbReference type="EMBL" id="CP029397">
    <property type="protein sequence ID" value="AWL28716.1"/>
    <property type="molecule type" value="Genomic_DNA"/>
</dbReference>
<accession>A0A2S2FCL4</accession>
<proteinExistence type="predicted"/>
<dbReference type="InterPro" id="IPR013656">
    <property type="entry name" value="PAS_4"/>
</dbReference>
<dbReference type="InterPro" id="IPR001633">
    <property type="entry name" value="EAL_dom"/>
</dbReference>
<dbReference type="PANTHER" id="PTHR44757:SF2">
    <property type="entry name" value="BIOFILM ARCHITECTURE MAINTENANCE PROTEIN MBAA"/>
    <property type="match status" value="1"/>
</dbReference>
<dbReference type="Gene3D" id="3.30.70.270">
    <property type="match status" value="1"/>
</dbReference>
<dbReference type="InterPro" id="IPR029787">
    <property type="entry name" value="Nucleotide_cyclase"/>
</dbReference>
<dbReference type="PANTHER" id="PTHR44757">
    <property type="entry name" value="DIGUANYLATE CYCLASE DGCP"/>
    <property type="match status" value="1"/>
</dbReference>
<feature type="domain" description="EAL" evidence="3">
    <location>
        <begin position="450"/>
        <end position="705"/>
    </location>
</feature>